<evidence type="ECO:0000256" key="20">
    <source>
        <dbReference type="PROSITE-ProRule" id="PRU00843"/>
    </source>
</evidence>
<feature type="compositionally biased region" description="Basic residues" evidence="23">
    <location>
        <begin position="1"/>
        <end position="11"/>
    </location>
</feature>
<gene>
    <name evidence="30" type="ORF">H920_01334</name>
</gene>
<dbReference type="CDD" id="cd06224">
    <property type="entry name" value="REM"/>
    <property type="match status" value="1"/>
</dbReference>
<evidence type="ECO:0000256" key="6">
    <source>
        <dbReference type="ARBA" id="ARBA00022737"/>
    </source>
</evidence>
<dbReference type="InterPro" id="IPR022413">
    <property type="entry name" value="ATP-guanido_PTrfase_N"/>
</dbReference>
<feature type="compositionally biased region" description="Polar residues" evidence="23">
    <location>
        <begin position="848"/>
        <end position="862"/>
    </location>
</feature>
<organism evidence="30 31">
    <name type="scientific">Fukomys damarensis</name>
    <name type="common">Damaraland mole rat</name>
    <name type="synonym">Cryptomys damarensis</name>
    <dbReference type="NCBI Taxonomy" id="885580"/>
    <lineage>
        <taxon>Eukaryota</taxon>
        <taxon>Metazoa</taxon>
        <taxon>Chordata</taxon>
        <taxon>Craniata</taxon>
        <taxon>Vertebrata</taxon>
        <taxon>Euteleostomi</taxon>
        <taxon>Mammalia</taxon>
        <taxon>Eutheria</taxon>
        <taxon>Euarchontoglires</taxon>
        <taxon>Glires</taxon>
        <taxon>Rodentia</taxon>
        <taxon>Hystricomorpha</taxon>
        <taxon>Bathyergidae</taxon>
        <taxon>Fukomys</taxon>
    </lineage>
</organism>
<dbReference type="FunFam" id="3.30.590.10:FF:000002">
    <property type="entry name" value="Creatine kinase S-type, mitochondrial"/>
    <property type="match status" value="1"/>
</dbReference>
<dbReference type="Gene3D" id="1.10.840.10">
    <property type="entry name" value="Ras guanine-nucleotide exchange factors catalytic domain"/>
    <property type="match status" value="2"/>
</dbReference>
<dbReference type="GO" id="GO:0005524">
    <property type="term" value="F:ATP binding"/>
    <property type="evidence" value="ECO:0007669"/>
    <property type="project" value="UniProtKB-UniRule"/>
</dbReference>
<comment type="subunit">
    <text evidence="15">Exists as an octamer composed of four CKMT2 homodimers.</text>
</comment>
<name>A0A091E3J9_FUKDA</name>
<keyword evidence="10 20" id="KW-0067">ATP-binding</keyword>
<dbReference type="SUPFAM" id="SSF48065">
    <property type="entry name" value="DBL homology domain (DH-domain)"/>
    <property type="match status" value="1"/>
</dbReference>
<dbReference type="FunFam" id="1.10.135.10:FF:000002">
    <property type="entry name" value="creatine kinase S-type, mitochondrial"/>
    <property type="match status" value="1"/>
</dbReference>
<dbReference type="Pfam" id="PF00621">
    <property type="entry name" value="RhoGEF"/>
    <property type="match status" value="1"/>
</dbReference>
<dbReference type="InterPro" id="IPR035899">
    <property type="entry name" value="DBL_dom_sf"/>
</dbReference>
<dbReference type="InterPro" id="IPR000749">
    <property type="entry name" value="ATP-guanido_PTrfase"/>
</dbReference>
<dbReference type="GO" id="GO:0005085">
    <property type="term" value="F:guanyl-nucleotide exchange factor activity"/>
    <property type="evidence" value="ECO:0007669"/>
    <property type="project" value="UniProtKB-KW"/>
</dbReference>
<dbReference type="STRING" id="885580.ENSFDAP00000011312"/>
<evidence type="ECO:0000256" key="17">
    <source>
        <dbReference type="ARBA" id="ARBA00041865"/>
    </source>
</evidence>
<dbReference type="GO" id="GO:0005743">
    <property type="term" value="C:mitochondrial inner membrane"/>
    <property type="evidence" value="ECO:0007669"/>
    <property type="project" value="UniProtKB-SubCell"/>
</dbReference>
<dbReference type="PROSITE" id="PS50010">
    <property type="entry name" value="DH_2"/>
    <property type="match status" value="1"/>
</dbReference>
<dbReference type="SUPFAM" id="SSF50729">
    <property type="entry name" value="PH domain-like"/>
    <property type="match status" value="1"/>
</dbReference>
<feature type="compositionally biased region" description="Polar residues" evidence="23">
    <location>
        <begin position="872"/>
        <end position="881"/>
    </location>
</feature>
<feature type="domain" description="PH" evidence="24">
    <location>
        <begin position="524"/>
        <end position="642"/>
    </location>
</feature>
<evidence type="ECO:0000256" key="14">
    <source>
        <dbReference type="ARBA" id="ARBA00037274"/>
    </source>
</evidence>
<feature type="binding site" evidence="20">
    <location>
        <position position="1762"/>
    </location>
    <ligand>
        <name>ATP</name>
        <dbReference type="ChEBI" id="CHEBI:30616"/>
    </ligand>
</feature>
<feature type="domain" description="DH" evidence="26">
    <location>
        <begin position="247"/>
        <end position="433"/>
    </location>
</feature>
<evidence type="ECO:0000259" key="27">
    <source>
        <dbReference type="PROSITE" id="PS50212"/>
    </source>
</evidence>
<feature type="domain" description="Phosphagen kinase C-terminal" evidence="29">
    <location>
        <begin position="1651"/>
        <end position="1893"/>
    </location>
</feature>
<keyword evidence="11" id="KW-0809">Transit peptide</keyword>
<evidence type="ECO:0000256" key="7">
    <source>
        <dbReference type="ARBA" id="ARBA00022741"/>
    </source>
</evidence>
<evidence type="ECO:0000256" key="16">
    <source>
        <dbReference type="ARBA" id="ARBA00040385"/>
    </source>
</evidence>
<feature type="compositionally biased region" description="Low complexity" evidence="23">
    <location>
        <begin position="817"/>
        <end position="830"/>
    </location>
</feature>
<sequence length="1911" mass="214085">MGGTGRGRRKGLAGPHGRSSPGLRSLRRHVASQAMASSGLRTGCAVPMRPGHRVGTALPTEGLQYYFTVLFGHEGQKPLELRCDEEQDGKEWMEAIHQASMQVQSSKQQQKAMSQKPVLLWIKLEAQPRLAVCVLAYADILIEREVLMQKYMHLVQIVETEKIAANQLRHQLEDQDTEIERLKSEIIALNKTKERMRPYQSNQEEEDPDIKKIKKVQSFMRGWLCRRKWKTIVQDYICSPHAESMRKRNQIVFAMVEAEAEYVHQLHVLVNGFLRPLRMAASSKKPPISHDDVSSIFLNSETIMFLHEIFHQGLKARMVNWPTLILADLFDILLPMLNIYQEFVRNHQYSLQVLANCKQNRDFDKLLKQYEANPACEGRMLETFLTYPMFQIPRYIITLHELLAHTPHGHVERKSLQFAKSKLEELSRVMHDEVSDTENIRKNLAIERMIVEGCDILLDTSQTFIRQGPVKNSSTIVVRCACAGGTHAGWTVLLSGPDVLYSPEEDAPGWPRGVAVPGSLIQVPSVERGKLSKVRLGSLSLKKEGERQCFLFTKHFLICTRSSGGKLHLLKTGGVLSLVECTLIEEPDASDDDARGSAQMFGHLDFKIAVEPAHAAPFTVVLLAPSRQEKAAWMSDISQCVDNIRCNGLMTIVFEENSKVTVPHMIKSDARLHQDDADICFSKTLNSCKVPQIRYASVERLLERLTDLRFLSIDFLNTFLHTYRVFTSASVVLAKLADIYRRPFTSIPVRSLELFFATSQNSRGEHLADGKSPHLCRKFSSPPPRAVSRTSSPVRTRKLSLTSPVNSKTGALDLTVSSLSSSLPTTHSPTESPPPHPAAERAGVESTPVDTTELSPCRSPSTPRHLRYRQPGGQTADSTHCSVSPASAFAIATAAAGHGSPPVETRVKSEHFKWLQSLKTASAAQRQATLSTAASRAAQSVTGSGECLCGALVASRQQGTEPSSRSAFPVPGIAAAVSRPRPLEPVTPLPSAHSPDVSSHLLCDVHVPCLLRVIPEYREHVHLRFNSMERTCDKEFIIRRTATNRVLNVLRHWVSKHAQDFELNNELKMNVLNLLEEVLRDPDLLPQERKATANILRALSQEDQDDIHLKLEDIIQMTDCLKAECFESLSAMELAEQITLLDHVVFRSIPYKEFLGQGWMKLDKSERTPCITKTSQHFNDMSNLVASQIMNHADVGSRASAIEKWVAVADICRCLHNYNGVLEITSALNRSAIYRLKKTWAKVSKQASSGLGGGFSELLDATLHFNLLLWSFAGYTCIQDGTCLPDEELQAFSAVGLHDTLILSGCGFGMTMEYGWRSTVEVTASGSDKTPEEVLRGVYELPAVALAQADAVFQRGRVQGRHLPCSDLRVAPETKALMDKLQKTVSSEGRFKNLRETLKNCNPPAVPYLGMYLTDLAFIEEGTPNFTEEGLVNFSKMRMISHIIREIRQFQQTSYRIDHQPKPGQLSLHFSAARVTSRTPCRLQLKPRLRRSMASTFSKLLTGRNASLLLATVGTSALTTGYLLNRPKVRAEASGQHKLFPPSADYPDLRKHNNCMAECLTPAIYAKLRNKMTPSGYTLDQCIQTGVDNPGHPFIKTVGMVAGDEESYEVFADLFDPVIKLRHNGYDPRVMKHPTDLDASKITQGQFDERYVLSSRVRTGRSIRGLSLPPACSRAERREVENVAIAALEGLKGDLAGRYYKLSEMTEQDQQRLIDDHFLFDKPVSPLLTCAGMARDWPDARGIWHNYDKTFLIWINEEDHTRVISMEKGGNMKRVFERFCRGLKEVEQLIQERGWEFMWNERLGYILTCPSNLGTGLRAGVHVRIPKLSKDPRFSKILENLRLQKRGTGGVDTAAVADVYDISNIDRIGRSEVELVQIVIDGVNYLVDCEKKLERGQDIKVPPPLPQFSRK</sequence>
<dbReference type="InterPro" id="IPR036802">
    <property type="entry name" value="ATP-guanido_PTrfase_N_sf"/>
</dbReference>
<dbReference type="InterPro" id="IPR001849">
    <property type="entry name" value="PH_domain"/>
</dbReference>
<dbReference type="PROSITE" id="PS00112">
    <property type="entry name" value="PHOSPHAGEN_KINASE"/>
    <property type="match status" value="1"/>
</dbReference>
<feature type="domain" description="N-terminal Ras-GEF" evidence="27">
    <location>
        <begin position="689"/>
        <end position="806"/>
    </location>
</feature>
<feature type="domain" description="Phosphagen kinase N-terminal" evidence="28">
    <location>
        <begin position="1538"/>
        <end position="1624"/>
    </location>
</feature>
<evidence type="ECO:0000256" key="13">
    <source>
        <dbReference type="ARBA" id="ARBA00023136"/>
    </source>
</evidence>
<dbReference type="Gene3D" id="1.20.870.10">
    <property type="entry name" value="Son of sevenless (SoS) protein Chain: S domain 1"/>
    <property type="match status" value="2"/>
</dbReference>
<evidence type="ECO:0000259" key="29">
    <source>
        <dbReference type="PROSITE" id="PS51510"/>
    </source>
</evidence>
<accession>A0A091E3J9</accession>
<dbReference type="CDD" id="cd00716">
    <property type="entry name" value="creatine_kinase_like"/>
    <property type="match status" value="1"/>
</dbReference>
<keyword evidence="9" id="KW-0999">Mitochondrion inner membrane</keyword>
<keyword evidence="22" id="KW-0175">Coiled coil</keyword>
<dbReference type="GO" id="GO:0007264">
    <property type="term" value="P:small GTPase-mediated signal transduction"/>
    <property type="evidence" value="ECO:0007669"/>
    <property type="project" value="InterPro"/>
</dbReference>
<dbReference type="Pfam" id="PF00617">
    <property type="entry name" value="RasGEF"/>
    <property type="match status" value="2"/>
</dbReference>
<evidence type="ECO:0000256" key="19">
    <source>
        <dbReference type="PROSITE-ProRule" id="PRU00842"/>
    </source>
</evidence>
<evidence type="ECO:0000256" key="10">
    <source>
        <dbReference type="ARBA" id="ARBA00022840"/>
    </source>
</evidence>
<evidence type="ECO:0000313" key="31">
    <source>
        <dbReference type="Proteomes" id="UP000028990"/>
    </source>
</evidence>
<dbReference type="eggNOG" id="KOG3417">
    <property type="taxonomic scope" value="Eukaryota"/>
</dbReference>
<dbReference type="PANTHER" id="PTHR11547">
    <property type="entry name" value="ARGININE OR CREATINE KINASE"/>
    <property type="match status" value="1"/>
</dbReference>
<dbReference type="SMART" id="SM00233">
    <property type="entry name" value="PH"/>
    <property type="match status" value="1"/>
</dbReference>
<dbReference type="EC" id="2.7.3.2" evidence="3"/>
<dbReference type="FunFam" id="1.20.900.10:FF:000005">
    <property type="entry name" value="Ras-specific guanine nucleotide-releasing factor 1 isoform 2"/>
    <property type="match status" value="1"/>
</dbReference>
<dbReference type="CDD" id="cd00155">
    <property type="entry name" value="RasGEF"/>
    <property type="match status" value="1"/>
</dbReference>
<keyword evidence="31" id="KW-1185">Reference proteome</keyword>
<dbReference type="InterPro" id="IPR014746">
    <property type="entry name" value="Gln_synth/guanido_kin_cat_dom"/>
</dbReference>
<feature type="compositionally biased region" description="Polar residues" evidence="23">
    <location>
        <begin position="788"/>
        <end position="809"/>
    </location>
</feature>
<dbReference type="eggNOG" id="KOG3581">
    <property type="taxonomic scope" value="Eukaryota"/>
</dbReference>
<proteinExistence type="inferred from homology"/>
<comment type="function">
    <text evidence="14">Reversibly catalyzes the transfer of phosphate between ATP and various phosphogens (e.g. creatine phosphate). Creatine kinase isoenzymes play a central role in energy transduction in tissues with large, fluctuating energy demands, such as skeletal muscle, heart, brain and spermatozoa.</text>
</comment>
<dbReference type="InterPro" id="IPR001895">
    <property type="entry name" value="RASGEF_cat_dom"/>
</dbReference>
<dbReference type="PROSITE" id="PS00720">
    <property type="entry name" value="RASGEF"/>
    <property type="match status" value="1"/>
</dbReference>
<dbReference type="PROSITE" id="PS50009">
    <property type="entry name" value="RASGEF_CAT"/>
    <property type="match status" value="1"/>
</dbReference>
<evidence type="ECO:0000256" key="18">
    <source>
        <dbReference type="PROSITE-ProRule" id="PRU00168"/>
    </source>
</evidence>
<evidence type="ECO:0000313" key="30">
    <source>
        <dbReference type="EMBL" id="KFO37258.1"/>
    </source>
</evidence>
<feature type="binding site" evidence="20">
    <location>
        <begin position="1818"/>
        <end position="1822"/>
    </location>
    <ligand>
        <name>ATP</name>
        <dbReference type="ChEBI" id="CHEBI:30616"/>
    </ligand>
</feature>
<dbReference type="SMART" id="SM00229">
    <property type="entry name" value="RasGEFN"/>
    <property type="match status" value="2"/>
</dbReference>
<evidence type="ECO:0000256" key="21">
    <source>
        <dbReference type="RuleBase" id="RU000505"/>
    </source>
</evidence>
<keyword evidence="12" id="KW-0496">Mitochondrion</keyword>
<comment type="subcellular location">
    <subcellularLocation>
        <location evidence="1">Mitochondrion inner membrane</location>
        <topology evidence="1">Peripheral membrane protein</topology>
        <orientation evidence="1">Intermembrane side</orientation>
    </subcellularLocation>
</comment>
<dbReference type="SMART" id="SM00325">
    <property type="entry name" value="RhoGEF"/>
    <property type="match status" value="1"/>
</dbReference>
<evidence type="ECO:0000259" key="28">
    <source>
        <dbReference type="PROSITE" id="PS51509"/>
    </source>
</evidence>
<comment type="similarity">
    <text evidence="2 19 21">Belongs to the ATP:guanido phosphotransferase family.</text>
</comment>
<evidence type="ECO:0000256" key="23">
    <source>
        <dbReference type="SAM" id="MobiDB-lite"/>
    </source>
</evidence>
<feature type="domain" description="Ras-GEF" evidence="25">
    <location>
        <begin position="1130"/>
        <end position="1488"/>
    </location>
</feature>
<evidence type="ECO:0000256" key="9">
    <source>
        <dbReference type="ARBA" id="ARBA00022792"/>
    </source>
</evidence>
<feature type="region of interest" description="Disordered" evidence="23">
    <location>
        <begin position="764"/>
        <end position="881"/>
    </location>
</feature>
<dbReference type="SUPFAM" id="SSF48366">
    <property type="entry name" value="Ras GEF"/>
    <property type="match status" value="2"/>
</dbReference>
<dbReference type="SUPFAM" id="SSF48034">
    <property type="entry name" value="Guanido kinase N-terminal domain"/>
    <property type="match status" value="1"/>
</dbReference>
<evidence type="ECO:0000259" key="25">
    <source>
        <dbReference type="PROSITE" id="PS50009"/>
    </source>
</evidence>
<dbReference type="Proteomes" id="UP000028990">
    <property type="component" value="Unassembled WGS sequence"/>
</dbReference>
<evidence type="ECO:0000256" key="8">
    <source>
        <dbReference type="ARBA" id="ARBA00022777"/>
    </source>
</evidence>
<keyword evidence="8 20" id="KW-0418">Kinase</keyword>
<dbReference type="FunFam" id="1.20.870.10:FF:000004">
    <property type="entry name" value="Ras-specific guanine nucleotide-releasing factor 1 isoform 2"/>
    <property type="match status" value="1"/>
</dbReference>
<feature type="binding site" evidence="20">
    <location>
        <position position="1717"/>
    </location>
    <ligand>
        <name>ATP</name>
        <dbReference type="ChEBI" id="CHEBI:30616"/>
    </ligand>
</feature>
<evidence type="ECO:0000256" key="22">
    <source>
        <dbReference type="SAM" id="Coils"/>
    </source>
</evidence>
<dbReference type="InterPro" id="IPR000651">
    <property type="entry name" value="Ras-like_Gua-exchang_fac_N"/>
</dbReference>
<evidence type="ECO:0000259" key="26">
    <source>
        <dbReference type="PROSITE" id="PS50010"/>
    </source>
</evidence>
<dbReference type="Pfam" id="PF00217">
    <property type="entry name" value="ATP-gua_Ptrans"/>
    <property type="match status" value="1"/>
</dbReference>
<dbReference type="Gene3D" id="2.30.29.30">
    <property type="entry name" value="Pleckstrin-homology domain (PH domain)/Phosphotyrosine-binding domain (PTB)"/>
    <property type="match status" value="1"/>
</dbReference>
<dbReference type="SUPFAM" id="SSF55931">
    <property type="entry name" value="Glutamine synthetase/guanido kinase"/>
    <property type="match status" value="1"/>
</dbReference>
<dbReference type="InterPro" id="IPR023578">
    <property type="entry name" value="Ras_GEF_dom_sf"/>
</dbReference>
<evidence type="ECO:0000256" key="3">
    <source>
        <dbReference type="ARBA" id="ARBA00012231"/>
    </source>
</evidence>
<dbReference type="Gene3D" id="3.30.590.10">
    <property type="entry name" value="Glutamine synthetase/guanido kinase, catalytic domain"/>
    <property type="match status" value="1"/>
</dbReference>
<dbReference type="FunFam" id="1.20.870.10:FF:000006">
    <property type="entry name" value="ras-specific guanine nucleotide-releasing factor 1 isoform X1"/>
    <property type="match status" value="1"/>
</dbReference>
<feature type="region of interest" description="Disordered" evidence="23">
    <location>
        <begin position="1"/>
        <end position="32"/>
    </location>
</feature>
<dbReference type="Gene3D" id="1.10.135.10">
    <property type="entry name" value="ATP:guanido phosphotransferase, N-terminal domain"/>
    <property type="match status" value="1"/>
</dbReference>
<feature type="binding site" evidence="20">
    <location>
        <begin position="1654"/>
        <end position="1658"/>
    </location>
    <ligand>
        <name>ATP</name>
        <dbReference type="ChEBI" id="CHEBI:30616"/>
    </ligand>
</feature>
<dbReference type="PANTHER" id="PTHR11547:SF19">
    <property type="entry name" value="CREATINE KINASE S-TYPE, MITOCHONDRIAL"/>
    <property type="match status" value="1"/>
</dbReference>
<dbReference type="PROSITE" id="PS50212">
    <property type="entry name" value="RASGEF_NTER"/>
    <property type="match status" value="1"/>
</dbReference>
<evidence type="ECO:0000256" key="5">
    <source>
        <dbReference type="ARBA" id="ARBA00022679"/>
    </source>
</evidence>
<dbReference type="GO" id="GO:0004111">
    <property type="term" value="F:creatine kinase activity"/>
    <property type="evidence" value="ECO:0007669"/>
    <property type="project" value="UniProtKB-EC"/>
</dbReference>
<protein>
    <recommendedName>
        <fullName evidence="16">Creatine kinase S-type, mitochondrial</fullName>
        <ecNumber evidence="3">2.7.3.2</ecNumber>
    </recommendedName>
    <alternativeName>
        <fullName evidence="17">Sarcomeric mitochondrial creatine kinase</fullName>
    </alternativeName>
</protein>
<evidence type="ECO:0000259" key="24">
    <source>
        <dbReference type="PROSITE" id="PS50003"/>
    </source>
</evidence>
<dbReference type="CDD" id="cd00160">
    <property type="entry name" value="RhoGEF"/>
    <property type="match status" value="1"/>
</dbReference>
<feature type="domain" description="PH" evidence="24">
    <location>
        <begin position="1"/>
        <end position="101"/>
    </location>
</feature>
<reference evidence="30 31" key="1">
    <citation type="submission" date="2013-11" db="EMBL/GenBank/DDBJ databases">
        <title>The Damaraland mole rat (Fukomys damarensis) genome and evolution of African mole rats.</title>
        <authorList>
            <person name="Gladyshev V.N."/>
            <person name="Fang X."/>
        </authorList>
    </citation>
    <scope>NUCLEOTIDE SEQUENCE [LARGE SCALE GENOMIC DNA]</scope>
    <source>
        <tissue evidence="30">Liver</tissue>
    </source>
</reference>
<dbReference type="InterPro" id="IPR011993">
    <property type="entry name" value="PH-like_dom_sf"/>
</dbReference>
<evidence type="ECO:0000256" key="11">
    <source>
        <dbReference type="ARBA" id="ARBA00022946"/>
    </source>
</evidence>
<evidence type="ECO:0000256" key="1">
    <source>
        <dbReference type="ARBA" id="ARBA00004137"/>
    </source>
</evidence>
<keyword evidence="13" id="KW-0472">Membrane</keyword>
<dbReference type="Pfam" id="PF02807">
    <property type="entry name" value="ATP-gua_PtransN"/>
    <property type="match status" value="1"/>
</dbReference>
<dbReference type="PROSITE" id="PS50003">
    <property type="entry name" value="PH_DOMAIN"/>
    <property type="match status" value="2"/>
</dbReference>
<dbReference type="Gene3D" id="1.20.900.10">
    <property type="entry name" value="Dbl homology (DH) domain"/>
    <property type="match status" value="1"/>
</dbReference>
<dbReference type="InterPro" id="IPR022414">
    <property type="entry name" value="ATP-guanido_PTrfase_cat"/>
</dbReference>
<dbReference type="InterPro" id="IPR036964">
    <property type="entry name" value="RASGEF_cat_dom_sf"/>
</dbReference>
<dbReference type="GO" id="GO:0046314">
    <property type="term" value="P:phosphocreatine biosynthetic process"/>
    <property type="evidence" value="ECO:0007669"/>
    <property type="project" value="InterPro"/>
</dbReference>
<keyword evidence="7 20" id="KW-0547">Nucleotide-binding</keyword>
<dbReference type="PROSITE" id="PS51510">
    <property type="entry name" value="PHOSPHAGEN_KINASE_C"/>
    <property type="match status" value="1"/>
</dbReference>
<keyword evidence="6" id="KW-0677">Repeat</keyword>
<evidence type="ECO:0000256" key="15">
    <source>
        <dbReference type="ARBA" id="ARBA00038693"/>
    </source>
</evidence>
<dbReference type="InterPro" id="IPR022415">
    <property type="entry name" value="ATP-guanido_PTrfase_AS"/>
</dbReference>
<dbReference type="PROSITE" id="PS50096">
    <property type="entry name" value="IQ"/>
    <property type="match status" value="1"/>
</dbReference>
<evidence type="ECO:0000256" key="12">
    <source>
        <dbReference type="ARBA" id="ARBA00023128"/>
    </source>
</evidence>
<feature type="coiled-coil region" evidence="22">
    <location>
        <begin position="165"/>
        <end position="192"/>
    </location>
</feature>
<keyword evidence="5 20" id="KW-0808">Transferase</keyword>
<dbReference type="EMBL" id="KN120985">
    <property type="protein sequence ID" value="KFO37258.1"/>
    <property type="molecule type" value="Genomic_DNA"/>
</dbReference>
<keyword evidence="4 18" id="KW-0344">Guanine-nucleotide releasing factor</keyword>
<dbReference type="SMART" id="SM00147">
    <property type="entry name" value="RasGEF"/>
    <property type="match status" value="1"/>
</dbReference>
<evidence type="ECO:0000256" key="2">
    <source>
        <dbReference type="ARBA" id="ARBA00006798"/>
    </source>
</evidence>
<evidence type="ECO:0000256" key="4">
    <source>
        <dbReference type="ARBA" id="ARBA00022658"/>
    </source>
</evidence>
<dbReference type="InterPro" id="IPR019804">
    <property type="entry name" value="Ras_G-nucl-exch_fac_CS"/>
</dbReference>
<dbReference type="Pfam" id="PF00618">
    <property type="entry name" value="RasGEF_N"/>
    <property type="match status" value="1"/>
</dbReference>
<feature type="binding site" evidence="20">
    <location>
        <begin position="1846"/>
        <end position="1851"/>
    </location>
    <ligand>
        <name>ATP</name>
        <dbReference type="ChEBI" id="CHEBI:30616"/>
    </ligand>
</feature>
<dbReference type="PROSITE" id="PS51509">
    <property type="entry name" value="PHOSPHAGEN_KINASE_N"/>
    <property type="match status" value="1"/>
</dbReference>
<dbReference type="InterPro" id="IPR000219">
    <property type="entry name" value="DH_dom"/>
</dbReference>